<dbReference type="InterPro" id="IPR018244">
    <property type="entry name" value="Allrgn_V5/Tpx1_CS"/>
</dbReference>
<keyword evidence="3" id="KW-1185">Reference proteome</keyword>
<evidence type="ECO:0000313" key="2">
    <source>
        <dbReference type="EMBL" id="RCN47292.1"/>
    </source>
</evidence>
<dbReference type="PRINTS" id="PR00837">
    <property type="entry name" value="V5TPXLIKE"/>
</dbReference>
<dbReference type="Pfam" id="PF00188">
    <property type="entry name" value="CAP"/>
    <property type="match status" value="1"/>
</dbReference>
<dbReference type="SUPFAM" id="SSF55797">
    <property type="entry name" value="PR-1-like"/>
    <property type="match status" value="1"/>
</dbReference>
<name>A0A368GSC9_ANCCA</name>
<proteinExistence type="predicted"/>
<accession>A0A368GSC9</accession>
<dbReference type="GO" id="GO:0005576">
    <property type="term" value="C:extracellular region"/>
    <property type="evidence" value="ECO:0007669"/>
    <property type="project" value="InterPro"/>
</dbReference>
<dbReference type="Proteomes" id="UP000252519">
    <property type="component" value="Unassembled WGS sequence"/>
</dbReference>
<comment type="caution">
    <text evidence="2">The sequence shown here is derived from an EMBL/GenBank/DDBJ whole genome shotgun (WGS) entry which is preliminary data.</text>
</comment>
<protein>
    <submittedName>
        <fullName evidence="2">SCP-like protein</fullName>
    </submittedName>
</protein>
<dbReference type="CDD" id="cd05380">
    <property type="entry name" value="CAP_euk"/>
    <property type="match status" value="1"/>
</dbReference>
<dbReference type="OrthoDB" id="5874910at2759"/>
<dbReference type="InterPro" id="IPR001283">
    <property type="entry name" value="CRISP-related"/>
</dbReference>
<gene>
    <name evidence="2" type="ORF">ANCCAN_06580</name>
</gene>
<evidence type="ECO:0000313" key="3">
    <source>
        <dbReference type="Proteomes" id="UP000252519"/>
    </source>
</evidence>
<dbReference type="Gene3D" id="3.40.33.10">
    <property type="entry name" value="CAP"/>
    <property type="match status" value="1"/>
</dbReference>
<dbReference type="AlphaFoldDB" id="A0A368GSC9"/>
<organism evidence="2 3">
    <name type="scientific">Ancylostoma caninum</name>
    <name type="common">Dog hookworm</name>
    <dbReference type="NCBI Taxonomy" id="29170"/>
    <lineage>
        <taxon>Eukaryota</taxon>
        <taxon>Metazoa</taxon>
        <taxon>Ecdysozoa</taxon>
        <taxon>Nematoda</taxon>
        <taxon>Chromadorea</taxon>
        <taxon>Rhabditida</taxon>
        <taxon>Rhabditina</taxon>
        <taxon>Rhabditomorpha</taxon>
        <taxon>Strongyloidea</taxon>
        <taxon>Ancylostomatidae</taxon>
        <taxon>Ancylostomatinae</taxon>
        <taxon>Ancylostoma</taxon>
    </lineage>
</organism>
<reference evidence="2 3" key="1">
    <citation type="submission" date="2014-10" db="EMBL/GenBank/DDBJ databases">
        <title>Draft genome of the hookworm Ancylostoma caninum.</title>
        <authorList>
            <person name="Mitreva M."/>
        </authorList>
    </citation>
    <scope>NUCLEOTIDE SEQUENCE [LARGE SCALE GENOMIC DNA]</scope>
    <source>
        <strain evidence="2 3">Baltimore</strain>
    </source>
</reference>
<dbReference type="PANTHER" id="PTHR10334">
    <property type="entry name" value="CYSTEINE-RICH SECRETORY PROTEIN-RELATED"/>
    <property type="match status" value="1"/>
</dbReference>
<sequence length="154" mass="17301">MYKMRYDMDLEAEADKYASTCPMLPSEKSDRFTGENFKFFGGNTTIPYMDAITKAQQSWWSQIYKNGVNAQMKYNAYLEEKPDAPTSFTQMGWAATYMVGCAVRRCNDPVVGTVVVCRYSPRGNIYTQYIYNKGSVCGSCSSTCDDGLCPPPPN</sequence>
<dbReference type="STRING" id="29170.A0A368GSC9"/>
<feature type="domain" description="SCP" evidence="1">
    <location>
        <begin position="1"/>
        <end position="127"/>
    </location>
</feature>
<dbReference type="InterPro" id="IPR035940">
    <property type="entry name" value="CAP_sf"/>
</dbReference>
<dbReference type="InterPro" id="IPR014044">
    <property type="entry name" value="CAP_dom"/>
</dbReference>
<dbReference type="PROSITE" id="PS01010">
    <property type="entry name" value="CRISP_2"/>
    <property type="match status" value="1"/>
</dbReference>
<dbReference type="SMART" id="SM00198">
    <property type="entry name" value="SCP"/>
    <property type="match status" value="1"/>
</dbReference>
<evidence type="ECO:0000259" key="1">
    <source>
        <dbReference type="SMART" id="SM00198"/>
    </source>
</evidence>
<dbReference type="EMBL" id="JOJR01000064">
    <property type="protein sequence ID" value="RCN47292.1"/>
    <property type="molecule type" value="Genomic_DNA"/>
</dbReference>